<keyword evidence="10" id="KW-1185">Reference proteome</keyword>
<dbReference type="GO" id="GO:0003924">
    <property type="term" value="F:GTPase activity"/>
    <property type="evidence" value="ECO:0007669"/>
    <property type="project" value="InterPro"/>
</dbReference>
<dbReference type="GO" id="GO:0005525">
    <property type="term" value="F:GTP binding"/>
    <property type="evidence" value="ECO:0007669"/>
    <property type="project" value="UniProtKB-KW"/>
</dbReference>
<comment type="subcellular location">
    <subcellularLocation>
        <location evidence="1">Membrane</location>
    </subcellularLocation>
</comment>
<keyword evidence="5" id="KW-0472">Membrane</keyword>
<feature type="compositionally biased region" description="Basic and acidic residues" evidence="7">
    <location>
        <begin position="252"/>
        <end position="261"/>
    </location>
</feature>
<proteinExistence type="predicted"/>
<dbReference type="SUPFAM" id="SSF52540">
    <property type="entry name" value="P-loop containing nucleoside triphosphate hydrolases"/>
    <property type="match status" value="1"/>
</dbReference>
<evidence type="ECO:0000256" key="3">
    <source>
        <dbReference type="ARBA" id="ARBA00022801"/>
    </source>
</evidence>
<evidence type="ECO:0000259" key="8">
    <source>
        <dbReference type="Pfam" id="PF00350"/>
    </source>
</evidence>
<keyword evidence="6" id="KW-0175">Coiled coil</keyword>
<feature type="domain" description="Dynamin N-terminal" evidence="8">
    <location>
        <begin position="142"/>
        <end position="314"/>
    </location>
</feature>
<keyword evidence="3" id="KW-0378">Hydrolase</keyword>
<evidence type="ECO:0000256" key="7">
    <source>
        <dbReference type="SAM" id="MobiDB-lite"/>
    </source>
</evidence>
<dbReference type="InterPro" id="IPR027094">
    <property type="entry name" value="Mitofusin_fam"/>
</dbReference>
<dbReference type="RefSeq" id="WP_163764761.1">
    <property type="nucleotide sequence ID" value="NZ_JAAGYR010000016.1"/>
</dbReference>
<evidence type="ECO:0000256" key="1">
    <source>
        <dbReference type="ARBA" id="ARBA00004370"/>
    </source>
</evidence>
<dbReference type="Pfam" id="PF00350">
    <property type="entry name" value="Dynamin_N"/>
    <property type="match status" value="1"/>
</dbReference>
<dbReference type="Proteomes" id="UP000477651">
    <property type="component" value="Unassembled WGS sequence"/>
</dbReference>
<feature type="region of interest" description="Disordered" evidence="7">
    <location>
        <begin position="241"/>
        <end position="261"/>
    </location>
</feature>
<evidence type="ECO:0000256" key="4">
    <source>
        <dbReference type="ARBA" id="ARBA00023134"/>
    </source>
</evidence>
<dbReference type="InterPro" id="IPR027417">
    <property type="entry name" value="P-loop_NTPase"/>
</dbReference>
<dbReference type="InterPro" id="IPR045063">
    <property type="entry name" value="Dynamin_N"/>
</dbReference>
<sequence length="760" mass="87749">MKEIYISHNPFIVQTVFKFDGNEPNANALAEFRKNRFQQWVERLFPELSAYCNGLKTFNVHFRGLESDYLDLVEAAEKARAEGMQIELSFTEEENANHRLTKIQALVEDAKNHRLFKEKLNTNSKFIDDLEASINKDFDIYVAATMSSGKSTLINAMLGTDLLPAANEATTATIARIYDTNLPVGQFRGQRFNFNNELVDPEQDITLDTLKDWNAKPDTLLIEIQGNITGVAKREDVRLVLSDTPGPNNSQTDEHSKTTMRQMKDTKKNPIILYILNATQPGINDDKNTLRMISDIIRSGGKQSEDRFIFVVNKMDMFDPEKGENIQNALNNLRSYLESNGITNPHIYPVSANLTRLLRKRALKPDSLSRSERHALTAMEDIFNEEESMNLEQYMPLTNTVKKKLDQGNYSAVERRSGLPAVEKLIDTYIEKYNLPERVFRAQRVLENVLMECSNEKELISSLAENENELKELHEAIEKLKIIKNSSANTESYIQEIRKKGIGLPKDTITSLKEQENKVQVINRNFAEHFEGEVELAKAENLLEQLRSTINHHYQDITTSYDSIMEAMDDLMKTQLEHEYKQRVKAIFDNVKDFNMPQLEKLQLQIEQALVIKELDSKEIKDEVKTRTKIEKEKRKLSNFFGLFGLKTIKSEVPYKTGKQLVNLNQVWEERGQEIIMQFNTLTNHATEEIKKRQKAQVEQYLEFMAAEFDPRFNAILKELEGKITNQDRLEQEVKQAKIDLEEIAQFKARIHEVTLYKGE</sequence>
<accession>A0A6L9Y7E2</accession>
<reference evidence="9 10" key="1">
    <citation type="submission" date="2020-02" db="EMBL/GenBank/DDBJ databases">
        <title>Pelistega sp. NLN82 were isolated from wild rodents of the Hainan Island.</title>
        <authorList>
            <person name="Niu N."/>
            <person name="Zhou J."/>
        </authorList>
    </citation>
    <scope>NUCLEOTIDE SEQUENCE [LARGE SCALE GENOMIC DNA]</scope>
    <source>
        <strain evidence="9 10">NLN82</strain>
    </source>
</reference>
<evidence type="ECO:0000256" key="5">
    <source>
        <dbReference type="ARBA" id="ARBA00023136"/>
    </source>
</evidence>
<dbReference type="PANTHER" id="PTHR10465">
    <property type="entry name" value="TRANSMEMBRANE GTPASE FZO1"/>
    <property type="match status" value="1"/>
</dbReference>
<feature type="coiled-coil region" evidence="6">
    <location>
        <begin position="717"/>
        <end position="747"/>
    </location>
</feature>
<dbReference type="Gene3D" id="3.40.50.300">
    <property type="entry name" value="P-loop containing nucleotide triphosphate hydrolases"/>
    <property type="match status" value="1"/>
</dbReference>
<comment type="caution">
    <text evidence="9">The sequence shown here is derived from an EMBL/GenBank/DDBJ whole genome shotgun (WGS) entry which is preliminary data.</text>
</comment>
<dbReference type="EMBL" id="JAAGYR010000016">
    <property type="protein sequence ID" value="NEN76309.1"/>
    <property type="molecule type" value="Genomic_DNA"/>
</dbReference>
<dbReference type="GO" id="GO:0008053">
    <property type="term" value="P:mitochondrial fusion"/>
    <property type="evidence" value="ECO:0007669"/>
    <property type="project" value="TreeGrafter"/>
</dbReference>
<dbReference type="AlphaFoldDB" id="A0A6L9Y7E2"/>
<dbReference type="GO" id="GO:0016020">
    <property type="term" value="C:membrane"/>
    <property type="evidence" value="ECO:0007669"/>
    <property type="project" value="UniProtKB-SubCell"/>
</dbReference>
<organism evidence="9 10">
    <name type="scientific">Pelistega ratti</name>
    <dbReference type="NCBI Taxonomy" id="2652177"/>
    <lineage>
        <taxon>Bacteria</taxon>
        <taxon>Pseudomonadati</taxon>
        <taxon>Pseudomonadota</taxon>
        <taxon>Betaproteobacteria</taxon>
        <taxon>Burkholderiales</taxon>
        <taxon>Alcaligenaceae</taxon>
        <taxon>Pelistega</taxon>
    </lineage>
</organism>
<evidence type="ECO:0000256" key="6">
    <source>
        <dbReference type="SAM" id="Coils"/>
    </source>
</evidence>
<name>A0A6L9Y7E2_9BURK</name>
<protein>
    <submittedName>
        <fullName evidence="9">50S ribosome-binding GTPase</fullName>
    </submittedName>
</protein>
<feature type="coiled-coil region" evidence="6">
    <location>
        <begin position="456"/>
        <end position="486"/>
    </location>
</feature>
<dbReference type="PANTHER" id="PTHR10465:SF0">
    <property type="entry name" value="SARCALUMENIN"/>
    <property type="match status" value="1"/>
</dbReference>
<keyword evidence="2" id="KW-0547">Nucleotide-binding</keyword>
<evidence type="ECO:0000313" key="9">
    <source>
        <dbReference type="EMBL" id="NEN76309.1"/>
    </source>
</evidence>
<gene>
    <name evidence="9" type="ORF">F9B74_08235</name>
</gene>
<keyword evidence="4" id="KW-0342">GTP-binding</keyword>
<evidence type="ECO:0000313" key="10">
    <source>
        <dbReference type="Proteomes" id="UP000477651"/>
    </source>
</evidence>
<evidence type="ECO:0000256" key="2">
    <source>
        <dbReference type="ARBA" id="ARBA00022741"/>
    </source>
</evidence>